<comment type="caution">
    <text evidence="2">The sequence shown here is derived from an EMBL/GenBank/DDBJ whole genome shotgun (WGS) entry which is preliminary data.</text>
</comment>
<dbReference type="InterPro" id="IPR051218">
    <property type="entry name" value="Sec_MonoDiacylglyc_Lipase"/>
</dbReference>
<reference evidence="2 3" key="1">
    <citation type="submission" date="2020-02" db="EMBL/GenBank/DDBJ databases">
        <title>Whole-genome analyses of novel actinobacteria.</title>
        <authorList>
            <person name="Sahin N."/>
            <person name="Tokatli A."/>
        </authorList>
    </citation>
    <scope>NUCLEOTIDE SEQUENCE [LARGE SCALE GENOMIC DNA]</scope>
    <source>
        <strain evidence="2 3">YC419</strain>
    </source>
</reference>
<evidence type="ECO:0000313" key="2">
    <source>
        <dbReference type="EMBL" id="NGO43756.1"/>
    </source>
</evidence>
<accession>A0ABX0DXB4</accession>
<evidence type="ECO:0000259" key="1">
    <source>
        <dbReference type="Pfam" id="PF01764"/>
    </source>
</evidence>
<evidence type="ECO:0000313" key="3">
    <source>
        <dbReference type="Proteomes" id="UP001518140"/>
    </source>
</evidence>
<feature type="domain" description="Fungal lipase-type" evidence="1">
    <location>
        <begin position="163"/>
        <end position="322"/>
    </location>
</feature>
<dbReference type="PANTHER" id="PTHR45856:SF11">
    <property type="entry name" value="FUNGAL LIPASE-LIKE DOMAIN-CONTAINING PROTEIN"/>
    <property type="match status" value="1"/>
</dbReference>
<dbReference type="InterPro" id="IPR002921">
    <property type="entry name" value="Fungal_lipase-type"/>
</dbReference>
<keyword evidence="3" id="KW-1185">Reference proteome</keyword>
<name>A0ABX0DXB4_9ACTN</name>
<dbReference type="CDD" id="cd00519">
    <property type="entry name" value="Lipase_3"/>
    <property type="match status" value="1"/>
</dbReference>
<organism evidence="2 3">
    <name type="scientific">Streptomyces ureilyticus</name>
    <dbReference type="NCBI Taxonomy" id="1775131"/>
    <lineage>
        <taxon>Bacteria</taxon>
        <taxon>Bacillati</taxon>
        <taxon>Actinomycetota</taxon>
        <taxon>Actinomycetes</taxon>
        <taxon>Kitasatosporales</taxon>
        <taxon>Streptomycetaceae</taxon>
        <taxon>Streptomyces</taxon>
    </lineage>
</organism>
<dbReference type="Gene3D" id="3.40.50.1820">
    <property type="entry name" value="alpha/beta hydrolase"/>
    <property type="match status" value="1"/>
</dbReference>
<dbReference type="SUPFAM" id="SSF53474">
    <property type="entry name" value="alpha/beta-Hydrolases"/>
    <property type="match status" value="1"/>
</dbReference>
<dbReference type="Proteomes" id="UP001518140">
    <property type="component" value="Unassembled WGS sequence"/>
</dbReference>
<dbReference type="EMBL" id="JAAKZX010000046">
    <property type="protein sequence ID" value="NGO43756.1"/>
    <property type="molecule type" value="Genomic_DNA"/>
</dbReference>
<gene>
    <name evidence="2" type="ORF">G6048_16870</name>
</gene>
<dbReference type="InterPro" id="IPR029058">
    <property type="entry name" value="AB_hydrolase_fold"/>
</dbReference>
<proteinExistence type="predicted"/>
<sequence length="426" mass="46880">MGAMTQNPPTATDMHFPDGHDVRTVRSVLETGGLWTVDTQAPSYQQLRPFNQPDGALAAQLAEAGEEASAAYWETDGFPVHKGLSTHLASLANIEQHPDPVAAHVMAVCSGYAYSGVETVSMIMARMGLDQNHCRLISTTVDAMFICSRAFLIQSGDGKVVILCYRGTEPTNLANGLTDVDVEPERINYRFEDPCASVHAGFYRNVRATRHEVMEALQRAVAGRSVRKPVEGESDMMPGKLEALYITGHSLGGAMAAMMAVMLRHEKKYADVAEHLKGVYTFGQPMIGDPSFARACENDAEFSRKIIRYVHGDDVIPHFPPVTAGPYEHFGREYRYRISHLQQSVSGWLRYLGSSYRPQTGAWRETNTYTSQMSSFLGFALGATTLAARKSQILRALPVVYSLEDHLPAHYIAALTPGRVSDEFGD</sequence>
<protein>
    <submittedName>
        <fullName evidence="2">Lipase family protein</fullName>
    </submittedName>
</protein>
<dbReference type="Pfam" id="PF01764">
    <property type="entry name" value="Lipase_3"/>
    <property type="match status" value="1"/>
</dbReference>
<dbReference type="PANTHER" id="PTHR45856">
    <property type="entry name" value="ALPHA/BETA-HYDROLASES SUPERFAMILY PROTEIN"/>
    <property type="match status" value="1"/>
</dbReference>